<gene>
    <name evidence="1" type="ORF">Dfulv_13190</name>
</gene>
<dbReference type="Gene3D" id="2.160.20.80">
    <property type="entry name" value="E3 ubiquitin-protein ligase SopA"/>
    <property type="match status" value="1"/>
</dbReference>
<dbReference type="Pfam" id="PF13576">
    <property type="entry name" value="Pentapeptide_3"/>
    <property type="match status" value="2"/>
</dbReference>
<dbReference type="RefSeq" id="WP_259863191.1">
    <property type="nucleotide sequence ID" value="NZ_BAAAST010000092.1"/>
</dbReference>
<reference evidence="1" key="2">
    <citation type="submission" date="2022-09" db="EMBL/GenBank/DDBJ databases">
        <title>Biosynthetic gene clusters of Dactylosporangioum fulvum.</title>
        <authorList>
            <person name="Caradec T."/>
        </authorList>
    </citation>
    <scope>NUCLEOTIDE SEQUENCE</scope>
    <source>
        <strain evidence="1">NRRL B-16292</strain>
    </source>
</reference>
<dbReference type="SUPFAM" id="SSF141571">
    <property type="entry name" value="Pentapeptide repeat-like"/>
    <property type="match status" value="1"/>
</dbReference>
<organism evidence="1 2">
    <name type="scientific">Dactylosporangium fulvum</name>
    <dbReference type="NCBI Taxonomy" id="53359"/>
    <lineage>
        <taxon>Bacteria</taxon>
        <taxon>Bacillati</taxon>
        <taxon>Actinomycetota</taxon>
        <taxon>Actinomycetes</taxon>
        <taxon>Micromonosporales</taxon>
        <taxon>Micromonosporaceae</taxon>
        <taxon>Dactylosporangium</taxon>
    </lineage>
</organism>
<evidence type="ECO:0000313" key="2">
    <source>
        <dbReference type="Proteomes" id="UP001059617"/>
    </source>
</evidence>
<name>A0ABY5W6W7_9ACTN</name>
<dbReference type="InterPro" id="IPR001646">
    <property type="entry name" value="5peptide_repeat"/>
</dbReference>
<evidence type="ECO:0000313" key="1">
    <source>
        <dbReference type="EMBL" id="UWP85125.1"/>
    </source>
</evidence>
<dbReference type="EMBL" id="CP073720">
    <property type="protein sequence ID" value="UWP85125.1"/>
    <property type="molecule type" value="Genomic_DNA"/>
</dbReference>
<sequence length="480" mass="51403">MDEEITEAYRTDVERLATADGQDAAVRALTDLATAHPELRQAATDELCAWLRTSAEPDPGLRQAALRGIAAWDGVDVDLSGATLVDADLGGARLAGANFADTRFHGSANFAGARFDGDAEFQRAVFHGDVTFADARFGADAVFGRTRFRGAADFTGAGFGGMAWFGRGEDTWWDDDPAWDTIDDIRPAPWDEPNEDDPEWPIAVLIEDYQDWEEGGDGARFAGDVTFRRARFGGPAWFCKARFAGVAAFDGVRFDGRVHLDQPAADLTGAMWSGATEDGPSTWPLGWAVRSEPGDSGGLVPDGSVAPYARQLADRDPDVQLAGLRILAGLDGDPELRQRVVDTLCAYLRIPIPFDLTDGAGRTAGQAARLRLRQTAQRILADRLRPGPGHWPGMCLHLCGATLVDLDLSGCHGLFGEFTGAQFHGTTRFDGTAFDRLKFILGGPEGRATFHGDAVFDAAPPAGVVVHGTVLRPADLPPAP</sequence>
<keyword evidence="2" id="KW-1185">Reference proteome</keyword>
<reference evidence="1" key="1">
    <citation type="submission" date="2021-04" db="EMBL/GenBank/DDBJ databases">
        <authorList>
            <person name="Hartkoorn R.C."/>
            <person name="Beaudoing E."/>
            <person name="Hot D."/>
        </authorList>
    </citation>
    <scope>NUCLEOTIDE SEQUENCE</scope>
    <source>
        <strain evidence="1">NRRL B-16292</strain>
    </source>
</reference>
<dbReference type="Proteomes" id="UP001059617">
    <property type="component" value="Chromosome"/>
</dbReference>
<protein>
    <submittedName>
        <fullName evidence="1">Pentapeptide repeat-containing protein</fullName>
    </submittedName>
</protein>
<accession>A0ABY5W6W7</accession>
<proteinExistence type="predicted"/>